<dbReference type="EMBL" id="JARXVE010000013">
    <property type="protein sequence ID" value="MDH6198905.1"/>
    <property type="molecule type" value="Genomic_DNA"/>
</dbReference>
<evidence type="ECO:0000313" key="2">
    <source>
        <dbReference type="EMBL" id="MDH6198905.1"/>
    </source>
</evidence>
<organism evidence="2 3">
    <name type="scientific">Mycolicibacterium frederiksbergense</name>
    <dbReference type="NCBI Taxonomy" id="117567"/>
    <lineage>
        <taxon>Bacteria</taxon>
        <taxon>Bacillati</taxon>
        <taxon>Actinomycetota</taxon>
        <taxon>Actinomycetes</taxon>
        <taxon>Mycobacteriales</taxon>
        <taxon>Mycobacteriaceae</taxon>
        <taxon>Mycolicibacterium</taxon>
    </lineage>
</organism>
<gene>
    <name evidence="2" type="ORF">M2272_005569</name>
</gene>
<evidence type="ECO:0000256" key="1">
    <source>
        <dbReference type="SAM" id="Phobius"/>
    </source>
</evidence>
<keyword evidence="1" id="KW-1133">Transmembrane helix</keyword>
<evidence type="ECO:0000313" key="3">
    <source>
        <dbReference type="Proteomes" id="UP001160130"/>
    </source>
</evidence>
<proteinExistence type="predicted"/>
<accession>A0ABT6LA99</accession>
<comment type="caution">
    <text evidence="2">The sequence shown here is derived from an EMBL/GenBank/DDBJ whole genome shotgun (WGS) entry which is preliminary data.</text>
</comment>
<keyword evidence="1" id="KW-0472">Membrane</keyword>
<reference evidence="2 3" key="1">
    <citation type="submission" date="2023-04" db="EMBL/GenBank/DDBJ databases">
        <title>Forest soil microbial communities from Buena Vista Peninsula, Colon Province, Panama.</title>
        <authorList>
            <person name="Bouskill N."/>
        </authorList>
    </citation>
    <scope>NUCLEOTIDE SEQUENCE [LARGE SCALE GENOMIC DNA]</scope>
    <source>
        <strain evidence="2 3">AC80</strain>
    </source>
</reference>
<sequence>MSDMFEVLSMMAAPLGVLLAMRWLVIRQNRAADQKAGTDST</sequence>
<dbReference type="Proteomes" id="UP001160130">
    <property type="component" value="Unassembled WGS sequence"/>
</dbReference>
<name>A0ABT6LA99_9MYCO</name>
<protein>
    <submittedName>
        <fullName evidence="2">Uncharacterized protein</fullName>
    </submittedName>
</protein>
<dbReference type="RefSeq" id="WP_280835471.1">
    <property type="nucleotide sequence ID" value="NZ_JARXVE010000013.1"/>
</dbReference>
<keyword evidence="1" id="KW-0812">Transmembrane</keyword>
<feature type="transmembrane region" description="Helical" evidence="1">
    <location>
        <begin position="6"/>
        <end position="25"/>
    </location>
</feature>
<keyword evidence="3" id="KW-1185">Reference proteome</keyword>